<dbReference type="EMBL" id="EF587720">
    <property type="protein sequence ID" value="ABQ58962.1"/>
    <property type="molecule type" value="Genomic_DNA"/>
</dbReference>
<feature type="transmembrane region" description="Helical" evidence="2">
    <location>
        <begin position="20"/>
        <end position="37"/>
    </location>
</feature>
<dbReference type="InterPro" id="IPR004474">
    <property type="entry name" value="LytR_CpsA_psr"/>
</dbReference>
<dbReference type="Gene3D" id="3.40.190.10">
    <property type="entry name" value="Periplasmic binding protein-like II"/>
    <property type="match status" value="1"/>
</dbReference>
<organism evidence="5">
    <name type="scientific">Streptococcus oralis</name>
    <dbReference type="NCBI Taxonomy" id="1303"/>
    <lineage>
        <taxon>Bacteria</taxon>
        <taxon>Bacillati</taxon>
        <taxon>Bacillota</taxon>
        <taxon>Bacilli</taxon>
        <taxon>Lactobacillales</taxon>
        <taxon>Streptococcaceae</taxon>
        <taxon>Streptococcus</taxon>
    </lineage>
</organism>
<feature type="transmembrane region" description="Helical" evidence="2">
    <location>
        <begin position="43"/>
        <end position="67"/>
    </location>
</feature>
<comment type="similarity">
    <text evidence="1">Belongs to the LytR/CpsA/Psr (LCP) family.</text>
</comment>
<dbReference type="InterPro" id="IPR004190">
    <property type="entry name" value="DNA_pol_proc_fac"/>
</dbReference>
<sequence length="481" mass="53523">MNRRSKRTRSGNMKRNINIVLLTIYLLLGGFLLFLIFRHNILAFRYLNIISAVLVLLAALVGLLLIVYKKAEKFTVFFLTFAILVSSVSLYALQQFVGFTNHINSTSNYSEYSISVVVLKDSDINNVTQLDTVTGPTETDSDNIQKLLADIKTSQSKDLTVENATSYLAAYKSLLSGEAKAIVLNSVFENIIEAEYPDYASKIKKIYTKNLIKEVAAPKVSKNKASNIYVSGIDTYGPISSVSRSDVNILMTVNRDTKKILLTTTPRDSYVPIADGGNNQKDKLTHAGIYGVDSSIHTLENLYGVDINYYVRLNFTSFLKLIDLLGGIDIYNDQEFTAHTNGKYYPVGNVHLDSEQALGFVRERYSLADGDRDRGRNQQKVIVAVIQKLTSTEALKNYDNIIKGLQDSLQTNMPLETMMDLVNTQLESGGNYKVNSQDLKGTGRMDLPSYAMPDSNLYMMEIDDNSLAAAKAAINDVMEGK</sequence>
<evidence type="ECO:0000256" key="2">
    <source>
        <dbReference type="SAM" id="Phobius"/>
    </source>
</evidence>
<keyword evidence="2" id="KW-0472">Membrane</keyword>
<feature type="domain" description="DNA polymerase processivity factor" evidence="3">
    <location>
        <begin position="69"/>
        <end position="184"/>
    </location>
</feature>
<keyword evidence="2" id="KW-1133">Transmembrane helix</keyword>
<dbReference type="InterPro" id="IPR050922">
    <property type="entry name" value="LytR/CpsA/Psr_CW_biosynth"/>
</dbReference>
<dbReference type="GO" id="GO:0006260">
    <property type="term" value="P:DNA replication"/>
    <property type="evidence" value="ECO:0007669"/>
    <property type="project" value="InterPro"/>
</dbReference>
<dbReference type="Pfam" id="PF03816">
    <property type="entry name" value="LytR_cpsA_psr"/>
    <property type="match status" value="1"/>
</dbReference>
<evidence type="ECO:0000313" key="5">
    <source>
        <dbReference type="EMBL" id="ABQ58962.1"/>
    </source>
</evidence>
<dbReference type="PANTHER" id="PTHR33392:SF6">
    <property type="entry name" value="POLYISOPRENYL-TEICHOIC ACID--PEPTIDOGLYCAN TEICHOIC ACID TRANSFERASE TAGU"/>
    <property type="match status" value="1"/>
</dbReference>
<reference evidence="5" key="1">
    <citation type="journal article" date="2009" name="J. Bacteriol.">
        <title>Comparative structural and molecular characterization of ribitol-5-phosphate-containing Streptococcus oralis coaggregation receptor polysaccharides.</title>
        <authorList>
            <person name="Yang J."/>
            <person name="Ritchey M."/>
            <person name="Yoshida Y."/>
            <person name="Bush C.A."/>
            <person name="Cisar J.O."/>
        </authorList>
    </citation>
    <scope>NUCLEOTIDE SEQUENCE</scope>
    <source>
        <strain evidence="5">SK144</strain>
    </source>
</reference>
<proteinExistence type="inferred from homology"/>
<gene>
    <name evidence="5" type="primary">wzg</name>
</gene>
<protein>
    <submittedName>
        <fullName evidence="5">Wzg</fullName>
    </submittedName>
</protein>
<dbReference type="SUPFAM" id="SSF53850">
    <property type="entry name" value="Periplasmic binding protein-like II"/>
    <property type="match status" value="1"/>
</dbReference>
<dbReference type="NCBIfam" id="TIGR00350">
    <property type="entry name" value="lytR_cpsA_psr"/>
    <property type="match status" value="1"/>
</dbReference>
<dbReference type="Pfam" id="PF02916">
    <property type="entry name" value="DNA_PPF"/>
    <property type="match status" value="1"/>
</dbReference>
<dbReference type="Gene3D" id="3.40.630.190">
    <property type="entry name" value="LCP protein"/>
    <property type="match status" value="1"/>
</dbReference>
<evidence type="ECO:0000259" key="3">
    <source>
        <dbReference type="Pfam" id="PF02916"/>
    </source>
</evidence>
<dbReference type="PANTHER" id="PTHR33392">
    <property type="entry name" value="POLYISOPRENYL-TEICHOIC ACID--PEPTIDOGLYCAN TEICHOIC ACID TRANSFERASE TAGU"/>
    <property type="match status" value="1"/>
</dbReference>
<feature type="domain" description="Cell envelope-related transcriptional attenuator" evidence="4">
    <location>
        <begin position="244"/>
        <end position="390"/>
    </location>
</feature>
<dbReference type="AlphaFoldDB" id="A5YTV4"/>
<name>A5YTV4_STROR</name>
<keyword evidence="2" id="KW-0812">Transmembrane</keyword>
<evidence type="ECO:0000256" key="1">
    <source>
        <dbReference type="ARBA" id="ARBA00006068"/>
    </source>
</evidence>
<accession>A5YTV4</accession>
<feature type="transmembrane region" description="Helical" evidence="2">
    <location>
        <begin position="74"/>
        <end position="93"/>
    </location>
</feature>
<evidence type="ECO:0000259" key="4">
    <source>
        <dbReference type="Pfam" id="PF03816"/>
    </source>
</evidence>